<name>Q21VW9_ALBFT</name>
<keyword evidence="3" id="KW-1185">Reference proteome</keyword>
<sequence length="186" mass="20584">MEDILAPWPEPSRSPWMRGRAPEAACSHPGYTKDDPTDHQFIATLDSYRDTGGLASVQEVVTLFKRCKGSDLTPLASLIAGKKVICFGWEARVWLPLFQFNRVDMTPQIGLGQVLAQLSSVFSAWELANWFAQPNPWLGDRTPAARLGWDLPAVLNAARADRFVVDGQDHPRTSVVTGGQDMDYAN</sequence>
<proteinExistence type="predicted"/>
<evidence type="ECO:0008006" key="4">
    <source>
        <dbReference type="Google" id="ProtNLM"/>
    </source>
</evidence>
<accession>Q21VW9</accession>
<feature type="region of interest" description="Disordered" evidence="1">
    <location>
        <begin position="1"/>
        <end position="20"/>
    </location>
</feature>
<protein>
    <recommendedName>
        <fullName evidence="4">Antitoxin Xre/MbcA/ParS-like toxin-binding domain-containing protein</fullName>
    </recommendedName>
</protein>
<dbReference type="EMBL" id="CP000267">
    <property type="protein sequence ID" value="ABD70084.1"/>
    <property type="molecule type" value="Genomic_DNA"/>
</dbReference>
<gene>
    <name evidence="2" type="ordered locus">Rfer_2367</name>
</gene>
<dbReference type="RefSeq" id="WP_011464652.1">
    <property type="nucleotide sequence ID" value="NC_007908.1"/>
</dbReference>
<dbReference type="eggNOG" id="ENOG50333NT">
    <property type="taxonomic scope" value="Bacteria"/>
</dbReference>
<dbReference type="HOGENOM" id="CLU_1453354_0_0_4"/>
<evidence type="ECO:0000313" key="2">
    <source>
        <dbReference type="EMBL" id="ABD70084.1"/>
    </source>
</evidence>
<evidence type="ECO:0000256" key="1">
    <source>
        <dbReference type="SAM" id="MobiDB-lite"/>
    </source>
</evidence>
<organism evidence="2 3">
    <name type="scientific">Albidiferax ferrireducens (strain ATCC BAA-621 / DSM 15236 / T118)</name>
    <name type="common">Rhodoferax ferrireducens</name>
    <dbReference type="NCBI Taxonomy" id="338969"/>
    <lineage>
        <taxon>Bacteria</taxon>
        <taxon>Pseudomonadati</taxon>
        <taxon>Pseudomonadota</taxon>
        <taxon>Betaproteobacteria</taxon>
        <taxon>Burkholderiales</taxon>
        <taxon>Comamonadaceae</taxon>
        <taxon>Rhodoferax</taxon>
    </lineage>
</organism>
<dbReference type="Proteomes" id="UP000008332">
    <property type="component" value="Chromosome"/>
</dbReference>
<dbReference type="KEGG" id="rfr:Rfer_2367"/>
<dbReference type="AlphaFoldDB" id="Q21VW9"/>
<evidence type="ECO:0000313" key="3">
    <source>
        <dbReference type="Proteomes" id="UP000008332"/>
    </source>
</evidence>
<dbReference type="STRING" id="338969.Rfer_2367"/>
<reference evidence="3" key="1">
    <citation type="submission" date="2006-02" db="EMBL/GenBank/DDBJ databases">
        <title>Complete sequence of chromosome of Rhodoferax ferrireducens DSM 15236.</title>
        <authorList>
            <person name="Copeland A."/>
            <person name="Lucas S."/>
            <person name="Lapidus A."/>
            <person name="Barry K."/>
            <person name="Detter J.C."/>
            <person name="Glavina del Rio T."/>
            <person name="Hammon N."/>
            <person name="Israni S."/>
            <person name="Pitluck S."/>
            <person name="Brettin T."/>
            <person name="Bruce D."/>
            <person name="Han C."/>
            <person name="Tapia R."/>
            <person name="Gilna P."/>
            <person name="Kiss H."/>
            <person name="Schmutz J."/>
            <person name="Larimer F."/>
            <person name="Land M."/>
            <person name="Kyrpides N."/>
            <person name="Ivanova N."/>
            <person name="Richardson P."/>
        </authorList>
    </citation>
    <scope>NUCLEOTIDE SEQUENCE [LARGE SCALE GENOMIC DNA]</scope>
    <source>
        <strain evidence="3">ATCC BAA-621 / DSM 15236 / T118</strain>
    </source>
</reference>